<organism evidence="7 8">
    <name type="scientific">Coniochaeta hoffmannii</name>
    <dbReference type="NCBI Taxonomy" id="91930"/>
    <lineage>
        <taxon>Eukaryota</taxon>
        <taxon>Fungi</taxon>
        <taxon>Dikarya</taxon>
        <taxon>Ascomycota</taxon>
        <taxon>Pezizomycotina</taxon>
        <taxon>Sordariomycetes</taxon>
        <taxon>Sordariomycetidae</taxon>
        <taxon>Coniochaetales</taxon>
        <taxon>Coniochaetaceae</taxon>
        <taxon>Coniochaeta</taxon>
    </lineage>
</organism>
<feature type="region of interest" description="Disordered" evidence="5">
    <location>
        <begin position="113"/>
        <end position="250"/>
    </location>
</feature>
<dbReference type="Pfam" id="PF01544">
    <property type="entry name" value="CorA"/>
    <property type="match status" value="1"/>
</dbReference>
<evidence type="ECO:0000256" key="4">
    <source>
        <dbReference type="ARBA" id="ARBA00023136"/>
    </source>
</evidence>
<dbReference type="PANTHER" id="PTHR46494">
    <property type="entry name" value="CORA FAMILY METAL ION TRANSPORTER (EUROFUNG)"/>
    <property type="match status" value="1"/>
</dbReference>
<dbReference type="EMBL" id="JANBVN010000109">
    <property type="protein sequence ID" value="KAJ9143619.1"/>
    <property type="molecule type" value="Genomic_DNA"/>
</dbReference>
<evidence type="ECO:0000256" key="6">
    <source>
        <dbReference type="SAM" id="Phobius"/>
    </source>
</evidence>
<dbReference type="Proteomes" id="UP001174691">
    <property type="component" value="Unassembled WGS sequence"/>
</dbReference>
<dbReference type="GO" id="GO:0015087">
    <property type="term" value="F:cobalt ion transmembrane transporter activity"/>
    <property type="evidence" value="ECO:0007669"/>
    <property type="project" value="TreeGrafter"/>
</dbReference>
<dbReference type="Gene3D" id="1.20.58.340">
    <property type="entry name" value="Magnesium transport protein CorA, transmembrane region"/>
    <property type="match status" value="1"/>
</dbReference>
<comment type="caution">
    <text evidence="7">The sequence shown here is derived from an EMBL/GenBank/DDBJ whole genome shotgun (WGS) entry which is preliminary data.</text>
</comment>
<evidence type="ECO:0000256" key="3">
    <source>
        <dbReference type="ARBA" id="ARBA00022989"/>
    </source>
</evidence>
<protein>
    <submittedName>
        <fullName evidence="7">Mg2+ transporter</fullName>
    </submittedName>
</protein>
<feature type="transmembrane region" description="Helical" evidence="6">
    <location>
        <begin position="1201"/>
        <end position="1222"/>
    </location>
</feature>
<proteinExistence type="predicted"/>
<feature type="region of interest" description="Disordered" evidence="5">
    <location>
        <begin position="275"/>
        <end position="334"/>
    </location>
</feature>
<feature type="region of interest" description="Disordered" evidence="5">
    <location>
        <begin position="1"/>
        <end position="100"/>
    </location>
</feature>
<dbReference type="SUPFAM" id="SSF144083">
    <property type="entry name" value="Magnesium transport protein CorA, transmembrane region"/>
    <property type="match status" value="1"/>
</dbReference>
<keyword evidence="4 6" id="KW-0472">Membrane</keyword>
<evidence type="ECO:0000313" key="7">
    <source>
        <dbReference type="EMBL" id="KAJ9143619.1"/>
    </source>
</evidence>
<keyword evidence="8" id="KW-1185">Reference proteome</keyword>
<keyword evidence="2 6" id="KW-0812">Transmembrane</keyword>
<sequence>MSRRYDTPERAWSTDSHLLPAGIRHVPRRDIPPQVRWEEPPVRPWQQGEPPRERPQQRVRFQDSYDEYPDYQPPPPRRPPGYHYPSGAAGAEVRRSEREQLESIRLRLARRELEELGRSRQLDEELEARERRRRESGDNYALPRPGYRSQVPAHTRARSGSPPIILRRRRTASADEADSQARRSRSSSPPDRFIKAELFSDPESYETGPATGTSSGYEPPPHVRGHRPPLAPESDDDESDTPWDSGSDASGELYDLYNERKIYEFIPSILSRNGSQDASATLGGSTGDISTTAGSGNGGGGPRGPSPDPSLGPKTPRPYRIYQSEYTGDGFPEGSHSVRLTAVLDSKRQRQPLFRWRHIQQTTMNFDDLSNEIARIGGLSDADNHGLQKLLSDVKKYSIKSTPTSNGSTVKHMEPGLLQVRLDADSAAKTKNTPARTATWLCIPYFSLQKYGGPLSNATSGSFPTRTLLQEQYSGVSAERDLQQAVCQTGHVPPGMCFHVAQMWCIVLDDSLLITCGTMSDPTMKSDFDDMIELVTKPSQDPSSSISSFIYVYYTEAVMYALPTDQCRSWFAFLSHFHEFWPNTLKFIYRERLVTAADWPSIVNTARLSSSRVLLVLKLGTAPPPPARGVLKTMVKDECETDKEKRVGTETATKLDSSLKPPDKGKQAAAGSSSVATESPNDKLHIFTWLEFSTPTGNLSSQEDFESVSMQLQEMDDFLRKEVTRLDRHAYQACPEGARLDSLTYLEEQSLVVKRNSHLKRDFEDRVDVFNAAEIVFSFFLPLEATGPTVGKFWGAIRRILQMPKPDISRETRYSRATTRSTDEVGVTYTRVELRELTQEIQSFTNIVSHAQPLERANIEVPIQLIRAWIYVLLALAKATNKTTRWVAHFDNAKGLLKEGMAEVMQALPSEDLLAREVVQPTEVVTLLSLKLLEDTTGTYPNLDTVYSEYLNALDNELATKPSERSFEHRINLLKQEATVINRIVNKQRRIFAALAPSDCLCEPQTINLITPTGPAPKKRVLDEGGDYYQSYTAQPGAHSFSRDQFNRDYYNTTTEREQVKIEHQRSYSRAPTVHESYAPPPPPPHDGRYGVAPLPDDEVGPPAKEYYRLSPTRPGGFRDLLTTDCLSLIDRRSTAFNELFPYANYLQEYNKNKYDTTRDRQEQAIYAFTIVTVVFLPLSAVAGIFGMNTSDVRDMPSGQWLYWAVALPVTLAVIVGGLWWMGELGNFAGRLVPGPRRGRDGYATSAGGGRAVAVGRARRDGRVGDEVLVLAPAAAGEDLDDEDFGGVRMAGPPAGGAVVMRRRVGPGYVLDNEYTLEAGRQRFQRPWADRGRS</sequence>
<gene>
    <name evidence="7" type="ORF">NKR19_g6773</name>
</gene>
<feature type="compositionally biased region" description="Basic and acidic residues" evidence="5">
    <location>
        <begin position="28"/>
        <end position="41"/>
    </location>
</feature>
<evidence type="ECO:0000256" key="5">
    <source>
        <dbReference type="SAM" id="MobiDB-lite"/>
    </source>
</evidence>
<dbReference type="InterPro" id="IPR045863">
    <property type="entry name" value="CorA_TM1_TM2"/>
</dbReference>
<feature type="compositionally biased region" description="Basic and acidic residues" evidence="5">
    <location>
        <begin position="50"/>
        <end position="63"/>
    </location>
</feature>
<evidence type="ECO:0000256" key="2">
    <source>
        <dbReference type="ARBA" id="ARBA00022692"/>
    </source>
</evidence>
<feature type="region of interest" description="Disordered" evidence="5">
    <location>
        <begin position="1062"/>
        <end position="1084"/>
    </location>
</feature>
<evidence type="ECO:0000256" key="1">
    <source>
        <dbReference type="ARBA" id="ARBA00004651"/>
    </source>
</evidence>
<comment type="subcellular location">
    <subcellularLocation>
        <location evidence="1">Cell membrane</location>
        <topology evidence="1">Multi-pass membrane protein</topology>
    </subcellularLocation>
</comment>
<dbReference type="PANTHER" id="PTHR46494:SF1">
    <property type="entry name" value="CORA FAMILY METAL ION TRANSPORTER (EUROFUNG)"/>
    <property type="match status" value="1"/>
</dbReference>
<accession>A0AA38RPM2</accession>
<reference evidence="7" key="1">
    <citation type="submission" date="2022-07" db="EMBL/GenBank/DDBJ databases">
        <title>Fungi with potential for degradation of polypropylene.</title>
        <authorList>
            <person name="Gostincar C."/>
        </authorList>
    </citation>
    <scope>NUCLEOTIDE SEQUENCE</scope>
    <source>
        <strain evidence="7">EXF-13287</strain>
    </source>
</reference>
<keyword evidence="3 6" id="KW-1133">Transmembrane helix</keyword>
<feature type="compositionally biased region" description="Polar residues" evidence="5">
    <location>
        <begin position="275"/>
        <end position="293"/>
    </location>
</feature>
<name>A0AA38RPM2_9PEZI</name>
<dbReference type="GO" id="GO:0015095">
    <property type="term" value="F:magnesium ion transmembrane transporter activity"/>
    <property type="evidence" value="ECO:0007669"/>
    <property type="project" value="TreeGrafter"/>
</dbReference>
<dbReference type="GO" id="GO:0005886">
    <property type="term" value="C:plasma membrane"/>
    <property type="evidence" value="ECO:0007669"/>
    <property type="project" value="UniProtKB-SubCell"/>
</dbReference>
<feature type="compositionally biased region" description="Basic and acidic residues" evidence="5">
    <location>
        <begin position="113"/>
        <end position="137"/>
    </location>
</feature>
<dbReference type="GO" id="GO:0000287">
    <property type="term" value="F:magnesium ion binding"/>
    <property type="evidence" value="ECO:0007669"/>
    <property type="project" value="TreeGrafter"/>
</dbReference>
<feature type="transmembrane region" description="Helical" evidence="6">
    <location>
        <begin position="1166"/>
        <end position="1189"/>
    </location>
</feature>
<dbReference type="InterPro" id="IPR002523">
    <property type="entry name" value="MgTranspt_CorA/ZnTranspt_ZntB"/>
</dbReference>
<evidence type="ECO:0000313" key="8">
    <source>
        <dbReference type="Proteomes" id="UP001174691"/>
    </source>
</evidence>
<dbReference type="GO" id="GO:0050897">
    <property type="term" value="F:cobalt ion binding"/>
    <property type="evidence" value="ECO:0007669"/>
    <property type="project" value="TreeGrafter"/>
</dbReference>
<feature type="region of interest" description="Disordered" evidence="5">
    <location>
        <begin position="640"/>
        <end position="678"/>
    </location>
</feature>